<keyword evidence="2" id="KW-1185">Reference proteome</keyword>
<evidence type="ECO:0000313" key="1">
    <source>
        <dbReference type="EMBL" id="AJO21416.1"/>
    </source>
</evidence>
<evidence type="ECO:0000313" key="2">
    <source>
        <dbReference type="Proteomes" id="UP000032024"/>
    </source>
</evidence>
<dbReference type="Proteomes" id="UP000032024">
    <property type="component" value="Chromosome"/>
</dbReference>
<sequence length="44" mass="5110">MFTRGSHQPVTTFGTAPFWDRKRFKKHSCLKGNPKISICRCEVL</sequence>
<organism evidence="1 2">
    <name type="scientific">Heyndrickxia coagulans</name>
    <name type="common">Weizmannia coagulans</name>
    <dbReference type="NCBI Taxonomy" id="1398"/>
    <lineage>
        <taxon>Bacteria</taxon>
        <taxon>Bacillati</taxon>
        <taxon>Bacillota</taxon>
        <taxon>Bacilli</taxon>
        <taxon>Bacillales</taxon>
        <taxon>Bacillaceae</taxon>
        <taxon>Heyndrickxia</taxon>
    </lineage>
</organism>
<accession>A0AAN0WAJ7</accession>
<protein>
    <submittedName>
        <fullName evidence="1">Uncharacterized protein</fullName>
    </submittedName>
</protein>
<name>A0AAN0WAJ7_HEYCO</name>
<proteinExistence type="predicted"/>
<dbReference type="AlphaFoldDB" id="A0AAN0WAJ7"/>
<dbReference type="EMBL" id="CP010525">
    <property type="protein sequence ID" value="AJO21416.1"/>
    <property type="molecule type" value="Genomic_DNA"/>
</dbReference>
<gene>
    <name evidence="1" type="ORF">SB48_HM08orf00956</name>
</gene>
<reference evidence="2" key="1">
    <citation type="submission" date="2015-01" db="EMBL/GenBank/DDBJ databases">
        <title>Comparative genome analysis of Bacillus coagulans HM-08, Clostridium butyricum HM-68, Bacillus subtilis HM-66 and Bacillus paralicheniformis BL-09.</title>
        <authorList>
            <person name="Zhang H."/>
        </authorList>
    </citation>
    <scope>NUCLEOTIDE SEQUENCE [LARGE SCALE GENOMIC DNA]</scope>
    <source>
        <strain evidence="2">HM-08</strain>
    </source>
</reference>